<dbReference type="InterPro" id="IPR018060">
    <property type="entry name" value="HTH_AraC"/>
</dbReference>
<feature type="modified residue" description="4-aspartylphosphate" evidence="4">
    <location>
        <position position="55"/>
    </location>
</feature>
<dbReference type="Proteomes" id="UP000187172">
    <property type="component" value="Unassembled WGS sequence"/>
</dbReference>
<comment type="caution">
    <text evidence="7">The sequence shown here is derived from an EMBL/GenBank/DDBJ whole genome shotgun (WGS) entry which is preliminary data.</text>
</comment>
<keyword evidence="8" id="KW-1185">Reference proteome</keyword>
<evidence type="ECO:0000259" key="6">
    <source>
        <dbReference type="PROSITE" id="PS50110"/>
    </source>
</evidence>
<dbReference type="PROSITE" id="PS00041">
    <property type="entry name" value="HTH_ARAC_FAMILY_1"/>
    <property type="match status" value="1"/>
</dbReference>
<feature type="domain" description="Response regulatory" evidence="6">
    <location>
        <begin position="3"/>
        <end position="120"/>
    </location>
</feature>
<dbReference type="Pfam" id="PF00072">
    <property type="entry name" value="Response_reg"/>
    <property type="match status" value="1"/>
</dbReference>
<dbReference type="SUPFAM" id="SSF52172">
    <property type="entry name" value="CheY-like"/>
    <property type="match status" value="1"/>
</dbReference>
<dbReference type="GO" id="GO:0003700">
    <property type="term" value="F:DNA-binding transcription factor activity"/>
    <property type="evidence" value="ECO:0007669"/>
    <property type="project" value="InterPro"/>
</dbReference>
<accession>A0A1R1E636</accession>
<dbReference type="EMBL" id="MRTP01000018">
    <property type="protein sequence ID" value="OMF47293.1"/>
    <property type="molecule type" value="Genomic_DNA"/>
</dbReference>
<sequence length="344" mass="39872">MPKYLIVDDEPLIRKGLIKLITRVAPGWSLCGEAWDGLEGVQLAQSLRPDLILTDIRMPKMSGLEMSGKLIELAIPIPVVFFTGHDEFTYIQTAMKNKAFDYLLKPVKENDVMQLFDRYAREIGPAKEIRREDLSLVKQYEFHLQSVLESGNVSQLEQLESWYDKLQEFMSLRNFVELTTRTLHSHLLRHDVIGMEFKPVINDTNATNVICSLQAFCITQLEEVQNNQSNLLIQQVKDWLELHLDANPSLTEAAELIHLSPTYFSEYFKKHVGETFLNYMVRLKIQRSKQLLGDHSLRIYDVASRVGYTDHRHFSRVFQSKVGLTPTEYRNRILGIHEVSKEFD</sequence>
<dbReference type="SUPFAM" id="SSF46689">
    <property type="entry name" value="Homeodomain-like"/>
    <property type="match status" value="2"/>
</dbReference>
<dbReference type="InterPro" id="IPR020449">
    <property type="entry name" value="Tscrpt_reg_AraC-type_HTH"/>
</dbReference>
<dbReference type="SMART" id="SM00448">
    <property type="entry name" value="REC"/>
    <property type="match status" value="1"/>
</dbReference>
<keyword evidence="3" id="KW-0804">Transcription</keyword>
<reference evidence="7 8" key="1">
    <citation type="submission" date="2016-11" db="EMBL/GenBank/DDBJ databases">
        <title>Paenibacillus species isolates.</title>
        <authorList>
            <person name="Beno S.M."/>
        </authorList>
    </citation>
    <scope>NUCLEOTIDE SEQUENCE [LARGE SCALE GENOMIC DNA]</scope>
    <source>
        <strain evidence="7 8">FSL R5-0378</strain>
    </source>
</reference>
<dbReference type="Pfam" id="PF12833">
    <property type="entry name" value="HTH_18"/>
    <property type="match status" value="1"/>
</dbReference>
<dbReference type="SMART" id="SM00342">
    <property type="entry name" value="HTH_ARAC"/>
    <property type="match status" value="1"/>
</dbReference>
<dbReference type="PANTHER" id="PTHR43280:SF2">
    <property type="entry name" value="HTH-TYPE TRANSCRIPTIONAL REGULATOR EXSA"/>
    <property type="match status" value="1"/>
</dbReference>
<dbReference type="Gene3D" id="3.40.50.2300">
    <property type="match status" value="1"/>
</dbReference>
<dbReference type="InterPro" id="IPR001789">
    <property type="entry name" value="Sig_transdc_resp-reg_receiver"/>
</dbReference>
<dbReference type="STRING" id="297318.BK138_32165"/>
<keyword evidence="2" id="KW-0238">DNA-binding</keyword>
<dbReference type="PANTHER" id="PTHR43280">
    <property type="entry name" value="ARAC-FAMILY TRANSCRIPTIONAL REGULATOR"/>
    <property type="match status" value="1"/>
</dbReference>
<dbReference type="RefSeq" id="WP_076176348.1">
    <property type="nucleotide sequence ID" value="NZ_MRTP01000018.1"/>
</dbReference>
<evidence type="ECO:0000313" key="8">
    <source>
        <dbReference type="Proteomes" id="UP000187172"/>
    </source>
</evidence>
<dbReference type="InterPro" id="IPR011006">
    <property type="entry name" value="CheY-like_superfamily"/>
</dbReference>
<evidence type="ECO:0008006" key="9">
    <source>
        <dbReference type="Google" id="ProtNLM"/>
    </source>
</evidence>
<evidence type="ECO:0000256" key="2">
    <source>
        <dbReference type="ARBA" id="ARBA00023125"/>
    </source>
</evidence>
<evidence type="ECO:0000259" key="5">
    <source>
        <dbReference type="PROSITE" id="PS01124"/>
    </source>
</evidence>
<dbReference type="GO" id="GO:0043565">
    <property type="term" value="F:sequence-specific DNA binding"/>
    <property type="evidence" value="ECO:0007669"/>
    <property type="project" value="InterPro"/>
</dbReference>
<proteinExistence type="predicted"/>
<evidence type="ECO:0000313" key="7">
    <source>
        <dbReference type="EMBL" id="OMF47293.1"/>
    </source>
</evidence>
<dbReference type="GO" id="GO:0000160">
    <property type="term" value="P:phosphorelay signal transduction system"/>
    <property type="evidence" value="ECO:0007669"/>
    <property type="project" value="InterPro"/>
</dbReference>
<evidence type="ECO:0000256" key="1">
    <source>
        <dbReference type="ARBA" id="ARBA00023015"/>
    </source>
</evidence>
<keyword evidence="4" id="KW-0597">Phosphoprotein</keyword>
<evidence type="ECO:0000256" key="3">
    <source>
        <dbReference type="ARBA" id="ARBA00023163"/>
    </source>
</evidence>
<dbReference type="Gene3D" id="1.10.10.60">
    <property type="entry name" value="Homeodomain-like"/>
    <property type="match status" value="2"/>
</dbReference>
<feature type="domain" description="HTH araC/xylS-type" evidence="5">
    <location>
        <begin position="234"/>
        <end position="332"/>
    </location>
</feature>
<gene>
    <name evidence="7" type="ORF">BK138_32165</name>
</gene>
<dbReference type="PROSITE" id="PS50110">
    <property type="entry name" value="RESPONSE_REGULATORY"/>
    <property type="match status" value="1"/>
</dbReference>
<organism evidence="7 8">
    <name type="scientific">Paenibacillus rhizosphaerae</name>
    <dbReference type="NCBI Taxonomy" id="297318"/>
    <lineage>
        <taxon>Bacteria</taxon>
        <taxon>Bacillati</taxon>
        <taxon>Bacillota</taxon>
        <taxon>Bacilli</taxon>
        <taxon>Bacillales</taxon>
        <taxon>Paenibacillaceae</taxon>
        <taxon>Paenibacillus</taxon>
    </lineage>
</organism>
<keyword evidence="1" id="KW-0805">Transcription regulation</keyword>
<evidence type="ECO:0000256" key="4">
    <source>
        <dbReference type="PROSITE-ProRule" id="PRU00169"/>
    </source>
</evidence>
<dbReference type="PRINTS" id="PR00032">
    <property type="entry name" value="HTHARAC"/>
</dbReference>
<dbReference type="PROSITE" id="PS01124">
    <property type="entry name" value="HTH_ARAC_FAMILY_2"/>
    <property type="match status" value="1"/>
</dbReference>
<dbReference type="InterPro" id="IPR009057">
    <property type="entry name" value="Homeodomain-like_sf"/>
</dbReference>
<name>A0A1R1E636_9BACL</name>
<dbReference type="AlphaFoldDB" id="A0A1R1E636"/>
<protein>
    <recommendedName>
        <fullName evidence="9">DNA-binding response regulator</fullName>
    </recommendedName>
</protein>
<dbReference type="CDD" id="cd17536">
    <property type="entry name" value="REC_YesN-like"/>
    <property type="match status" value="1"/>
</dbReference>
<dbReference type="InterPro" id="IPR018062">
    <property type="entry name" value="HTH_AraC-typ_CS"/>
</dbReference>